<evidence type="ECO:0000256" key="1">
    <source>
        <dbReference type="SAM" id="MobiDB-lite"/>
    </source>
</evidence>
<dbReference type="AlphaFoldDB" id="F4RY21"/>
<sequence>MAPLRIIHGLKSRSKQPKAVTPRQQELVKQLKRDLERSEKANAKLQERLAQRARYHSPPPGYDGPNPDDIPGPPQFDDQAGSDNEDKREGDYVIDPDHFMPWQEANHANDAVLAGLRREQHLGNRLKHETRWAWQYAIMLPTFLRCRLETSNWGNPRRWNHDFWGPCNCPKKTERDVDLVDVLS</sequence>
<accession>F4RY21</accession>
<protein>
    <submittedName>
        <fullName evidence="2">Uncharacterized protein</fullName>
    </submittedName>
</protein>
<evidence type="ECO:0000313" key="2">
    <source>
        <dbReference type="EMBL" id="EGG02719.1"/>
    </source>
</evidence>
<name>F4RY21_MELLP</name>
<feature type="region of interest" description="Disordered" evidence="1">
    <location>
        <begin position="1"/>
        <end position="94"/>
    </location>
</feature>
<keyword evidence="3" id="KW-1185">Reference proteome</keyword>
<gene>
    <name evidence="2" type="ORF">MELLADRAFT_109914</name>
</gene>
<dbReference type="EMBL" id="GL883129">
    <property type="protein sequence ID" value="EGG02719.1"/>
    <property type="molecule type" value="Genomic_DNA"/>
</dbReference>
<feature type="compositionally biased region" description="Basic and acidic residues" evidence="1">
    <location>
        <begin position="84"/>
        <end position="94"/>
    </location>
</feature>
<reference evidence="3" key="1">
    <citation type="journal article" date="2011" name="Proc. Natl. Acad. Sci. U.S.A.">
        <title>Obligate biotrophy features unraveled by the genomic analysis of rust fungi.</title>
        <authorList>
            <person name="Duplessis S."/>
            <person name="Cuomo C.A."/>
            <person name="Lin Y.-C."/>
            <person name="Aerts A."/>
            <person name="Tisserant E."/>
            <person name="Veneault-Fourrey C."/>
            <person name="Joly D.L."/>
            <person name="Hacquard S."/>
            <person name="Amselem J."/>
            <person name="Cantarel B.L."/>
            <person name="Chiu R."/>
            <person name="Coutinho P.M."/>
            <person name="Feau N."/>
            <person name="Field M."/>
            <person name="Frey P."/>
            <person name="Gelhaye E."/>
            <person name="Goldberg J."/>
            <person name="Grabherr M.G."/>
            <person name="Kodira C.D."/>
            <person name="Kohler A."/>
            <person name="Kuees U."/>
            <person name="Lindquist E.A."/>
            <person name="Lucas S.M."/>
            <person name="Mago R."/>
            <person name="Mauceli E."/>
            <person name="Morin E."/>
            <person name="Murat C."/>
            <person name="Pangilinan J.L."/>
            <person name="Park R."/>
            <person name="Pearson M."/>
            <person name="Quesneville H."/>
            <person name="Rouhier N."/>
            <person name="Sakthikumar S."/>
            <person name="Salamov A.A."/>
            <person name="Schmutz J."/>
            <person name="Selles B."/>
            <person name="Shapiro H."/>
            <person name="Tanguay P."/>
            <person name="Tuskan G.A."/>
            <person name="Henrissat B."/>
            <person name="Van de Peer Y."/>
            <person name="Rouze P."/>
            <person name="Ellis J.G."/>
            <person name="Dodds P.N."/>
            <person name="Schein J.E."/>
            <person name="Zhong S."/>
            <person name="Hamelin R.C."/>
            <person name="Grigoriev I.V."/>
            <person name="Szabo L.J."/>
            <person name="Martin F."/>
        </authorList>
    </citation>
    <scope>NUCLEOTIDE SEQUENCE [LARGE SCALE GENOMIC DNA]</scope>
    <source>
        <strain evidence="3">98AG31 / pathotype 3-4-7</strain>
    </source>
</reference>
<feature type="compositionally biased region" description="Pro residues" evidence="1">
    <location>
        <begin position="57"/>
        <end position="74"/>
    </location>
</feature>
<dbReference type="KEGG" id="mlr:MELLADRAFT_109914"/>
<dbReference type="HOGENOM" id="CLU_094293_0_0_1"/>
<organism evidence="3">
    <name type="scientific">Melampsora larici-populina (strain 98AG31 / pathotype 3-4-7)</name>
    <name type="common">Poplar leaf rust fungus</name>
    <dbReference type="NCBI Taxonomy" id="747676"/>
    <lineage>
        <taxon>Eukaryota</taxon>
        <taxon>Fungi</taxon>
        <taxon>Dikarya</taxon>
        <taxon>Basidiomycota</taxon>
        <taxon>Pucciniomycotina</taxon>
        <taxon>Pucciniomycetes</taxon>
        <taxon>Pucciniales</taxon>
        <taxon>Melampsoraceae</taxon>
        <taxon>Melampsora</taxon>
    </lineage>
</organism>
<dbReference type="InParanoid" id="F4RY21"/>
<proteinExistence type="predicted"/>
<evidence type="ECO:0000313" key="3">
    <source>
        <dbReference type="Proteomes" id="UP000001072"/>
    </source>
</evidence>
<dbReference type="RefSeq" id="XP_007414121.1">
    <property type="nucleotide sequence ID" value="XM_007414059.1"/>
</dbReference>
<dbReference type="GeneID" id="18923908"/>
<dbReference type="Proteomes" id="UP000001072">
    <property type="component" value="Unassembled WGS sequence"/>
</dbReference>
<dbReference type="VEuPathDB" id="FungiDB:MELLADRAFT_109914"/>
<feature type="compositionally biased region" description="Basic and acidic residues" evidence="1">
    <location>
        <begin position="29"/>
        <end position="50"/>
    </location>
</feature>